<dbReference type="PROSITE" id="PS50889">
    <property type="entry name" value="S4"/>
    <property type="match status" value="1"/>
</dbReference>
<dbReference type="InterPro" id="IPR036986">
    <property type="entry name" value="S4_RNA-bd_sf"/>
</dbReference>
<dbReference type="Gene3D" id="3.10.290.10">
    <property type="entry name" value="RNA-binding S4 domain"/>
    <property type="match status" value="1"/>
</dbReference>
<dbReference type="STRING" id="1034346.GCA_000313565_03112"/>
<gene>
    <name evidence="2" type="primary">yaaA</name>
    <name evidence="3" type="ORF">DES51_11560</name>
    <name evidence="2" type="ORF">MQE39_13800</name>
</gene>
<evidence type="ECO:0000313" key="4">
    <source>
        <dbReference type="Proteomes" id="UP000247612"/>
    </source>
</evidence>
<dbReference type="RefSeq" id="WP_022939389.1">
    <property type="nucleotide sequence ID" value="NZ_BAABZA010000004.1"/>
</dbReference>
<keyword evidence="1" id="KW-0694">RNA-binding</keyword>
<dbReference type="Proteomes" id="UP001276902">
    <property type="component" value="Unassembled WGS sequence"/>
</dbReference>
<dbReference type="EMBL" id="JALDAW010000022">
    <property type="protein sequence ID" value="MDY5169190.1"/>
    <property type="molecule type" value="Genomic_DNA"/>
</dbReference>
<dbReference type="GeneID" id="94441803"/>
<evidence type="ECO:0000313" key="5">
    <source>
        <dbReference type="Proteomes" id="UP001276902"/>
    </source>
</evidence>
<protein>
    <submittedName>
        <fullName evidence="3">Ribosome-associated protein</fullName>
    </submittedName>
    <submittedName>
        <fullName evidence="2">S4 domain-containing protein YaaA</fullName>
    </submittedName>
</protein>
<dbReference type="NCBIfam" id="TIGR02988">
    <property type="entry name" value="YaaA_near_RecF"/>
    <property type="match status" value="1"/>
</dbReference>
<name>A0A2V2FG27_9FIRM</name>
<dbReference type="Pfam" id="PF13275">
    <property type="entry name" value="S4_2"/>
    <property type="match status" value="1"/>
</dbReference>
<keyword evidence="4" id="KW-1185">Reference proteome</keyword>
<evidence type="ECO:0000313" key="2">
    <source>
        <dbReference type="EMBL" id="MDY5169190.1"/>
    </source>
</evidence>
<evidence type="ECO:0000256" key="1">
    <source>
        <dbReference type="PROSITE-ProRule" id="PRU00182"/>
    </source>
</evidence>
<dbReference type="SUPFAM" id="SSF55174">
    <property type="entry name" value="Alpha-L RNA-binding motif"/>
    <property type="match status" value="1"/>
</dbReference>
<dbReference type="InterPro" id="IPR014330">
    <property type="entry name" value="RNA-bd_S4-rel_YaaA"/>
</dbReference>
<accession>A0A2V2FG27</accession>
<organism evidence="2 5">
    <name type="scientific">Dielma fastidiosa</name>
    <dbReference type="NCBI Taxonomy" id="1034346"/>
    <lineage>
        <taxon>Bacteria</taxon>
        <taxon>Bacillati</taxon>
        <taxon>Bacillota</taxon>
        <taxon>Erysipelotrichia</taxon>
        <taxon>Erysipelotrichales</taxon>
        <taxon>Erysipelotrichaceae</taxon>
        <taxon>Dielma</taxon>
    </lineage>
</organism>
<dbReference type="AlphaFoldDB" id="A0A2V2FG27"/>
<sequence>MEIKINTEFITLAQMLKMADIVQSGGEAKYAVKELDIKVNDELENRRGRKLYPGDRVIVNGEHYTIV</sequence>
<reference evidence="3 4" key="1">
    <citation type="submission" date="2018-05" db="EMBL/GenBank/DDBJ databases">
        <title>Genomic Encyclopedia of Type Strains, Phase IV (KMG-IV): sequencing the most valuable type-strain genomes for metagenomic binning, comparative biology and taxonomic classification.</title>
        <authorList>
            <person name="Goeker M."/>
        </authorList>
    </citation>
    <scope>NUCLEOTIDE SEQUENCE [LARGE SCALE GENOMIC DNA]</scope>
    <source>
        <strain evidence="3 4">JC118</strain>
    </source>
</reference>
<reference evidence="2" key="2">
    <citation type="submission" date="2022-03" db="EMBL/GenBank/DDBJ databases">
        <title>First case of bacteraemia caused by Dielma fastidiosa in a patient hospitalised with diverticulitis.</title>
        <authorList>
            <person name="Forman-Ankjaer B."/>
            <person name="Hvid-Jensen F."/>
            <person name="Kobel C.M."/>
            <person name="Greve T."/>
        </authorList>
    </citation>
    <scope>NUCLEOTIDE SEQUENCE</scope>
    <source>
        <strain evidence="2">AUH_DF_2021</strain>
    </source>
</reference>
<dbReference type="Proteomes" id="UP000247612">
    <property type="component" value="Unassembled WGS sequence"/>
</dbReference>
<evidence type="ECO:0000313" key="3">
    <source>
        <dbReference type="EMBL" id="PXX76083.1"/>
    </source>
</evidence>
<dbReference type="OrthoDB" id="9811532at2"/>
<dbReference type="GO" id="GO:0003723">
    <property type="term" value="F:RNA binding"/>
    <property type="evidence" value="ECO:0007669"/>
    <property type="project" value="UniProtKB-KW"/>
</dbReference>
<proteinExistence type="predicted"/>
<dbReference type="EMBL" id="QJKH01000015">
    <property type="protein sequence ID" value="PXX76083.1"/>
    <property type="molecule type" value="Genomic_DNA"/>
</dbReference>
<comment type="caution">
    <text evidence="2">The sequence shown here is derived from an EMBL/GenBank/DDBJ whole genome shotgun (WGS) entry which is preliminary data.</text>
</comment>